<dbReference type="SUPFAM" id="SSF88697">
    <property type="entry name" value="PUA domain-like"/>
    <property type="match status" value="1"/>
</dbReference>
<feature type="domain" description="Ribosomal RNA small subunit methyltransferase E methyltransferase" evidence="11">
    <location>
        <begin position="74"/>
        <end position="168"/>
    </location>
</feature>
<evidence type="ECO:0000256" key="10">
    <source>
        <dbReference type="ARBA" id="ARBA00047944"/>
    </source>
</evidence>
<dbReference type="NCBIfam" id="TIGR00046">
    <property type="entry name" value="RsmE family RNA methyltransferase"/>
    <property type="match status" value="1"/>
</dbReference>
<dbReference type="InterPro" id="IPR046887">
    <property type="entry name" value="RsmE_PUA-like"/>
</dbReference>
<accession>A0A0F9MWP3</accession>
<evidence type="ECO:0000256" key="2">
    <source>
        <dbReference type="ARBA" id="ARBA00005528"/>
    </source>
</evidence>
<name>A0A0F9MWP3_9ZZZZ</name>
<evidence type="ECO:0000259" key="11">
    <source>
        <dbReference type="Pfam" id="PF04452"/>
    </source>
</evidence>
<gene>
    <name evidence="13" type="ORF">LCGC14_1023900</name>
</gene>
<organism evidence="13">
    <name type="scientific">marine sediment metagenome</name>
    <dbReference type="NCBI Taxonomy" id="412755"/>
    <lineage>
        <taxon>unclassified sequences</taxon>
        <taxon>metagenomes</taxon>
        <taxon>ecological metagenomes</taxon>
    </lineage>
</organism>
<dbReference type="GO" id="GO:0070475">
    <property type="term" value="P:rRNA base methylation"/>
    <property type="evidence" value="ECO:0007669"/>
    <property type="project" value="TreeGrafter"/>
</dbReference>
<dbReference type="GO" id="GO:0005737">
    <property type="term" value="C:cytoplasm"/>
    <property type="evidence" value="ECO:0007669"/>
    <property type="project" value="UniProtKB-SubCell"/>
</dbReference>
<evidence type="ECO:0000256" key="3">
    <source>
        <dbReference type="ARBA" id="ARBA00012328"/>
    </source>
</evidence>
<feature type="domain" description="Ribosomal RNA small subunit methyltransferase E PUA-like" evidence="12">
    <location>
        <begin position="19"/>
        <end position="65"/>
    </location>
</feature>
<evidence type="ECO:0000256" key="8">
    <source>
        <dbReference type="ARBA" id="ARBA00022691"/>
    </source>
</evidence>
<keyword evidence="4" id="KW-0963">Cytoplasm</keyword>
<dbReference type="InterPro" id="IPR029028">
    <property type="entry name" value="Alpha/beta_knot_MTases"/>
</dbReference>
<dbReference type="InterPro" id="IPR015947">
    <property type="entry name" value="PUA-like_sf"/>
</dbReference>
<dbReference type="InterPro" id="IPR046886">
    <property type="entry name" value="RsmE_MTase_dom"/>
</dbReference>
<keyword evidence="7" id="KW-0808">Transferase</keyword>
<dbReference type="SUPFAM" id="SSF75217">
    <property type="entry name" value="alpha/beta knot"/>
    <property type="match status" value="1"/>
</dbReference>
<dbReference type="EMBL" id="LAZR01004108">
    <property type="protein sequence ID" value="KKN11700.1"/>
    <property type="molecule type" value="Genomic_DNA"/>
</dbReference>
<reference evidence="13" key="1">
    <citation type="journal article" date="2015" name="Nature">
        <title>Complex archaea that bridge the gap between prokaryotes and eukaryotes.</title>
        <authorList>
            <person name="Spang A."/>
            <person name="Saw J.H."/>
            <person name="Jorgensen S.L."/>
            <person name="Zaremba-Niedzwiedzka K."/>
            <person name="Martijn J."/>
            <person name="Lind A.E."/>
            <person name="van Eijk R."/>
            <person name="Schleper C."/>
            <person name="Guy L."/>
            <person name="Ettema T.J."/>
        </authorList>
    </citation>
    <scope>NUCLEOTIDE SEQUENCE</scope>
</reference>
<keyword evidence="6" id="KW-0489">Methyltransferase</keyword>
<dbReference type="EC" id="2.1.1.193" evidence="3"/>
<comment type="caution">
    <text evidence="13">The sequence shown here is derived from an EMBL/GenBank/DDBJ whole genome shotgun (WGS) entry which is preliminary data.</text>
</comment>
<dbReference type="PANTHER" id="PTHR30027:SF3">
    <property type="entry name" value="16S RRNA (URACIL(1498)-N(3))-METHYLTRANSFERASE"/>
    <property type="match status" value="1"/>
</dbReference>
<dbReference type="InterPro" id="IPR029026">
    <property type="entry name" value="tRNA_m1G_MTases_N"/>
</dbReference>
<evidence type="ECO:0000256" key="9">
    <source>
        <dbReference type="ARBA" id="ARBA00025699"/>
    </source>
</evidence>
<dbReference type="InterPro" id="IPR006700">
    <property type="entry name" value="RsmE"/>
</dbReference>
<dbReference type="Pfam" id="PF20260">
    <property type="entry name" value="PUA_4"/>
    <property type="match status" value="1"/>
</dbReference>
<dbReference type="Pfam" id="PF04452">
    <property type="entry name" value="Methyltrans_RNA"/>
    <property type="match status" value="1"/>
</dbReference>
<protein>
    <recommendedName>
        <fullName evidence="3">16S rRNA (uracil(1498)-N(3))-methyltransferase</fullName>
        <ecNumber evidence="3">2.1.1.193</ecNumber>
    </recommendedName>
</protein>
<dbReference type="Gene3D" id="3.40.1280.10">
    <property type="match status" value="1"/>
</dbReference>
<dbReference type="PANTHER" id="PTHR30027">
    <property type="entry name" value="RIBOSOMAL RNA SMALL SUBUNIT METHYLTRANSFERASE E"/>
    <property type="match status" value="1"/>
</dbReference>
<dbReference type="GO" id="GO:0070042">
    <property type="term" value="F:rRNA (uridine-N3-)-methyltransferase activity"/>
    <property type="evidence" value="ECO:0007669"/>
    <property type="project" value="TreeGrafter"/>
</dbReference>
<comment type="subcellular location">
    <subcellularLocation>
        <location evidence="1">Cytoplasm</location>
    </subcellularLocation>
</comment>
<proteinExistence type="inferred from homology"/>
<comment type="similarity">
    <text evidence="2">Belongs to the RNA methyltransferase RsmE family.</text>
</comment>
<evidence type="ECO:0000256" key="6">
    <source>
        <dbReference type="ARBA" id="ARBA00022603"/>
    </source>
</evidence>
<evidence type="ECO:0000313" key="13">
    <source>
        <dbReference type="EMBL" id="KKN11700.1"/>
    </source>
</evidence>
<dbReference type="CDD" id="cd18084">
    <property type="entry name" value="RsmE-like"/>
    <property type="match status" value="1"/>
</dbReference>
<sequence length="178" mass="20137">MSVSRFCVPFHAGVKDIWIDGSETHHMLRVKRSRIGDRIVLFNGMGDECSAEIIEVKGSRVKVKIGQIKTVSKESNVGIDIAFAIPKGRRSHFLIQKCAELGVQKLFPLHYERSIVKFKDGCSEKIERWRKIAVEASKQCGRNTITEINDVMDFGNILKSVGSYDISFLHAVNLFRII</sequence>
<keyword evidence="8" id="KW-0949">S-adenosyl-L-methionine</keyword>
<keyword evidence="5" id="KW-0698">rRNA processing</keyword>
<evidence type="ECO:0000256" key="7">
    <source>
        <dbReference type="ARBA" id="ARBA00022679"/>
    </source>
</evidence>
<comment type="function">
    <text evidence="9">Specifically methylates the N3 position of the uracil ring of uridine 1498 (m3U1498) in 16S rRNA. Acts on the fully assembled 30S ribosomal subunit.</text>
</comment>
<evidence type="ECO:0000256" key="1">
    <source>
        <dbReference type="ARBA" id="ARBA00004496"/>
    </source>
</evidence>
<evidence type="ECO:0000256" key="5">
    <source>
        <dbReference type="ARBA" id="ARBA00022552"/>
    </source>
</evidence>
<comment type="catalytic activity">
    <reaction evidence="10">
        <text>uridine(1498) in 16S rRNA + S-adenosyl-L-methionine = N(3)-methyluridine(1498) in 16S rRNA + S-adenosyl-L-homocysteine + H(+)</text>
        <dbReference type="Rhea" id="RHEA:42920"/>
        <dbReference type="Rhea" id="RHEA-COMP:10283"/>
        <dbReference type="Rhea" id="RHEA-COMP:10284"/>
        <dbReference type="ChEBI" id="CHEBI:15378"/>
        <dbReference type="ChEBI" id="CHEBI:57856"/>
        <dbReference type="ChEBI" id="CHEBI:59789"/>
        <dbReference type="ChEBI" id="CHEBI:65315"/>
        <dbReference type="ChEBI" id="CHEBI:74502"/>
        <dbReference type="EC" id="2.1.1.193"/>
    </reaction>
</comment>
<dbReference type="AlphaFoldDB" id="A0A0F9MWP3"/>
<evidence type="ECO:0000256" key="4">
    <source>
        <dbReference type="ARBA" id="ARBA00022490"/>
    </source>
</evidence>
<evidence type="ECO:0000259" key="12">
    <source>
        <dbReference type="Pfam" id="PF20260"/>
    </source>
</evidence>